<dbReference type="Proteomes" id="UP000030765">
    <property type="component" value="Unassembled WGS sequence"/>
</dbReference>
<reference evidence="4" key="2">
    <citation type="submission" date="2020-05" db="UniProtKB">
        <authorList>
            <consortium name="EnsemblMetazoa"/>
        </authorList>
    </citation>
    <scope>IDENTIFICATION</scope>
</reference>
<dbReference type="EMBL" id="ATLV01024422">
    <property type="status" value="NOT_ANNOTATED_CDS"/>
    <property type="molecule type" value="Genomic_DNA"/>
</dbReference>
<feature type="compositionally biased region" description="Basic and acidic residues" evidence="2">
    <location>
        <begin position="213"/>
        <end position="224"/>
    </location>
</feature>
<feature type="compositionally biased region" description="Basic residues" evidence="2">
    <location>
        <begin position="170"/>
        <end position="180"/>
    </location>
</feature>
<sequence length="376" mass="41219">MTAQYGRLEEQFAKLKDDVEAKQRLELDMIEELRRKVKEARCRQQQLEQERNSAETRLMEALMDNERMEWATNVIAVRLRQSNERTAIPPTSTSFSSRPPSTTLSPANINSAASFRQRVAIETEQSNGKTCSKGSIVPEKPAITLEPDSIPTESMPSLAPTLSDQDNSSHARRSTARRRISTSSDAGSSGLAKLSGLAVAAATSRDALACTSGERDNECEDHRSSRTTITATNNTPTPMINGGHDDNRSRQLRPKPSTSSYSTGRLLHRKFGLSEKLSPGGTLEGHRASDSETMKWQNDDKNHRRASTTSLLTCDDSPDDSSRENVGADYERGKKTDGPASHYVVRSRASSVGGDQLASPVTLDDHQQFVAELAGE</sequence>
<protein>
    <submittedName>
        <fullName evidence="3 4">Uncharacterized protein</fullName>
    </submittedName>
</protein>
<dbReference type="OrthoDB" id="7735709at2759"/>
<feature type="coiled-coil region" evidence="1">
    <location>
        <begin position="5"/>
        <end position="64"/>
    </location>
</feature>
<dbReference type="VEuPathDB" id="VectorBase:ASIC019576"/>
<feature type="region of interest" description="Disordered" evidence="2">
    <location>
        <begin position="123"/>
        <end position="191"/>
    </location>
</feature>
<dbReference type="AlphaFoldDB" id="A0A084WMC5"/>
<name>A0A084WMC5_ANOSI</name>
<evidence type="ECO:0000256" key="1">
    <source>
        <dbReference type="SAM" id="Coils"/>
    </source>
</evidence>
<feature type="compositionally biased region" description="Polar residues" evidence="2">
    <location>
        <begin position="151"/>
        <end position="166"/>
    </location>
</feature>
<dbReference type="EMBL" id="KE525352">
    <property type="protein sequence ID" value="KFB51369.1"/>
    <property type="molecule type" value="Genomic_DNA"/>
</dbReference>
<organism evidence="3">
    <name type="scientific">Anopheles sinensis</name>
    <name type="common">Mosquito</name>
    <dbReference type="NCBI Taxonomy" id="74873"/>
    <lineage>
        <taxon>Eukaryota</taxon>
        <taxon>Metazoa</taxon>
        <taxon>Ecdysozoa</taxon>
        <taxon>Arthropoda</taxon>
        <taxon>Hexapoda</taxon>
        <taxon>Insecta</taxon>
        <taxon>Pterygota</taxon>
        <taxon>Neoptera</taxon>
        <taxon>Endopterygota</taxon>
        <taxon>Diptera</taxon>
        <taxon>Nematocera</taxon>
        <taxon>Culicoidea</taxon>
        <taxon>Culicidae</taxon>
        <taxon>Anophelinae</taxon>
        <taxon>Anopheles</taxon>
    </lineage>
</organism>
<keyword evidence="1" id="KW-0175">Coiled coil</keyword>
<accession>A0A084WMC5</accession>
<gene>
    <name evidence="3" type="ORF">ZHAS_00019576</name>
</gene>
<evidence type="ECO:0000313" key="4">
    <source>
        <dbReference type="EnsemblMetazoa" id="ASIC019576-PA"/>
    </source>
</evidence>
<evidence type="ECO:0000313" key="3">
    <source>
        <dbReference type="EMBL" id="KFB51369.1"/>
    </source>
</evidence>
<reference evidence="3 5" key="1">
    <citation type="journal article" date="2014" name="BMC Genomics">
        <title>Genome sequence of Anopheles sinensis provides insight into genetics basis of mosquito competence for malaria parasites.</title>
        <authorList>
            <person name="Zhou D."/>
            <person name="Zhang D."/>
            <person name="Ding G."/>
            <person name="Shi L."/>
            <person name="Hou Q."/>
            <person name="Ye Y."/>
            <person name="Xu Y."/>
            <person name="Zhou H."/>
            <person name="Xiong C."/>
            <person name="Li S."/>
            <person name="Yu J."/>
            <person name="Hong S."/>
            <person name="Yu X."/>
            <person name="Zou P."/>
            <person name="Chen C."/>
            <person name="Chang X."/>
            <person name="Wang W."/>
            <person name="Lv Y."/>
            <person name="Sun Y."/>
            <person name="Ma L."/>
            <person name="Shen B."/>
            <person name="Zhu C."/>
        </authorList>
    </citation>
    <scope>NUCLEOTIDE SEQUENCE [LARGE SCALE GENOMIC DNA]</scope>
</reference>
<feature type="region of interest" description="Disordered" evidence="2">
    <location>
        <begin position="211"/>
        <end position="340"/>
    </location>
</feature>
<feature type="compositionally biased region" description="Low complexity" evidence="2">
    <location>
        <begin position="227"/>
        <end position="241"/>
    </location>
</feature>
<feature type="compositionally biased region" description="Polar residues" evidence="2">
    <location>
        <begin position="123"/>
        <end position="133"/>
    </location>
</feature>
<dbReference type="EnsemblMetazoa" id="ASIC019576-RA">
    <property type="protein sequence ID" value="ASIC019576-PA"/>
    <property type="gene ID" value="ASIC019576"/>
</dbReference>
<feature type="compositionally biased region" description="Basic and acidic residues" evidence="2">
    <location>
        <begin position="284"/>
        <end position="302"/>
    </location>
</feature>
<proteinExistence type="predicted"/>
<evidence type="ECO:0000256" key="2">
    <source>
        <dbReference type="SAM" id="MobiDB-lite"/>
    </source>
</evidence>
<keyword evidence="5" id="KW-1185">Reference proteome</keyword>
<dbReference type="VEuPathDB" id="VectorBase:ASIS001913"/>
<evidence type="ECO:0000313" key="5">
    <source>
        <dbReference type="Proteomes" id="UP000030765"/>
    </source>
</evidence>